<sequence length="98" mass="11081">MSARFAEGARVRVKALYPPGHCRTPYYTRGRCGTVLHVVDHQPDPEELAYGRHGLPKLPVYRVRFALSELWPGDPDPGQGAVVVDLFEPWLEPVEETR</sequence>
<evidence type="ECO:0000313" key="3">
    <source>
        <dbReference type="Proteomes" id="UP001375743"/>
    </source>
</evidence>
<keyword evidence="3" id="KW-1185">Reference proteome</keyword>
<dbReference type="GO" id="GO:0018822">
    <property type="term" value="F:nitrile hydratase activity"/>
    <property type="evidence" value="ECO:0007669"/>
    <property type="project" value="UniProtKB-EC"/>
</dbReference>
<dbReference type="InterPro" id="IPR024690">
    <property type="entry name" value="CN_hydtase_beta_dom_C"/>
</dbReference>
<evidence type="ECO:0000313" key="2">
    <source>
        <dbReference type="EMBL" id="MEK0083261.1"/>
    </source>
</evidence>
<dbReference type="InterPro" id="IPR008990">
    <property type="entry name" value="Elect_transpt_acc-like_dom_sf"/>
</dbReference>
<organism evidence="2 3">
    <name type="scientific">Benzoatithermus flavus</name>
    <dbReference type="NCBI Taxonomy" id="3108223"/>
    <lineage>
        <taxon>Bacteria</taxon>
        <taxon>Pseudomonadati</taxon>
        <taxon>Pseudomonadota</taxon>
        <taxon>Alphaproteobacteria</taxon>
        <taxon>Geminicoccales</taxon>
        <taxon>Geminicoccaceae</taxon>
        <taxon>Benzoatithermus</taxon>
    </lineage>
</organism>
<dbReference type="SUPFAM" id="SSF50090">
    <property type="entry name" value="Electron transport accessory proteins"/>
    <property type="match status" value="1"/>
</dbReference>
<protein>
    <submittedName>
        <fullName evidence="2">SH3-like domain-containing protein</fullName>
        <ecNumber evidence="2">4.2.1.84</ecNumber>
    </submittedName>
</protein>
<comment type="caution">
    <text evidence="2">The sequence shown here is derived from an EMBL/GenBank/DDBJ whole genome shotgun (WGS) entry which is preliminary data.</text>
</comment>
<dbReference type="EC" id="4.2.1.84" evidence="2"/>
<dbReference type="Proteomes" id="UP001375743">
    <property type="component" value="Unassembled WGS sequence"/>
</dbReference>
<dbReference type="EMBL" id="JBBLZC010000007">
    <property type="protein sequence ID" value="MEK0083261.1"/>
    <property type="molecule type" value="Genomic_DNA"/>
</dbReference>
<proteinExistence type="predicted"/>
<evidence type="ECO:0000259" key="1">
    <source>
        <dbReference type="Pfam" id="PF02211"/>
    </source>
</evidence>
<dbReference type="Gene3D" id="2.30.30.50">
    <property type="match status" value="1"/>
</dbReference>
<feature type="domain" description="Nitrile hydratase beta subunit" evidence="1">
    <location>
        <begin position="2"/>
        <end position="93"/>
    </location>
</feature>
<reference evidence="2 3" key="1">
    <citation type="submission" date="2024-01" db="EMBL/GenBank/DDBJ databases">
        <title>Multi-omics insights into the function and evolution of sodium benzoate biodegradation pathways in Benzoatithermus flavus gen. nov., sp. nov. from hot spring.</title>
        <authorList>
            <person name="Hu C.-J."/>
            <person name="Li W.-J."/>
        </authorList>
    </citation>
    <scope>NUCLEOTIDE SEQUENCE [LARGE SCALE GENOMIC DNA]</scope>
    <source>
        <strain evidence="2 3">SYSU G07066</strain>
    </source>
</reference>
<gene>
    <name evidence="2" type="ORF">U1T56_08855</name>
</gene>
<keyword evidence="2" id="KW-0456">Lyase</keyword>
<name>A0ABU8XQD3_9PROT</name>
<accession>A0ABU8XQD3</accession>
<dbReference type="Pfam" id="PF02211">
    <property type="entry name" value="NHase_beta_C"/>
    <property type="match status" value="1"/>
</dbReference>
<dbReference type="RefSeq" id="WP_418159108.1">
    <property type="nucleotide sequence ID" value="NZ_JBBLZC010000007.1"/>
</dbReference>